<reference evidence="1" key="1">
    <citation type="submission" date="2020-09" db="EMBL/GenBank/DDBJ databases">
        <title>Genome-Enabled Discovery of Anthraquinone Biosynthesis in Senna tora.</title>
        <authorList>
            <person name="Kang S.-H."/>
            <person name="Pandey R.P."/>
            <person name="Lee C.-M."/>
            <person name="Sim J.-S."/>
            <person name="Jeong J.-T."/>
            <person name="Choi B.-S."/>
            <person name="Jung M."/>
            <person name="Ginzburg D."/>
            <person name="Zhao K."/>
            <person name="Won S.Y."/>
            <person name="Oh T.-J."/>
            <person name="Yu Y."/>
            <person name="Kim N.-H."/>
            <person name="Lee O.R."/>
            <person name="Lee T.-H."/>
            <person name="Bashyal P."/>
            <person name="Kim T.-S."/>
            <person name="Lee W.-H."/>
            <person name="Kawkins C."/>
            <person name="Kim C.-K."/>
            <person name="Kim J.S."/>
            <person name="Ahn B.O."/>
            <person name="Rhee S.Y."/>
            <person name="Sohng J.K."/>
        </authorList>
    </citation>
    <scope>NUCLEOTIDE SEQUENCE</scope>
    <source>
        <tissue evidence="1">Leaf</tissue>
    </source>
</reference>
<name>A0A834W8F4_9FABA</name>
<evidence type="ECO:0000313" key="2">
    <source>
        <dbReference type="Proteomes" id="UP000634136"/>
    </source>
</evidence>
<dbReference type="Proteomes" id="UP000634136">
    <property type="component" value="Unassembled WGS sequence"/>
</dbReference>
<organism evidence="1 2">
    <name type="scientific">Senna tora</name>
    <dbReference type="NCBI Taxonomy" id="362788"/>
    <lineage>
        <taxon>Eukaryota</taxon>
        <taxon>Viridiplantae</taxon>
        <taxon>Streptophyta</taxon>
        <taxon>Embryophyta</taxon>
        <taxon>Tracheophyta</taxon>
        <taxon>Spermatophyta</taxon>
        <taxon>Magnoliopsida</taxon>
        <taxon>eudicotyledons</taxon>
        <taxon>Gunneridae</taxon>
        <taxon>Pentapetalae</taxon>
        <taxon>rosids</taxon>
        <taxon>fabids</taxon>
        <taxon>Fabales</taxon>
        <taxon>Fabaceae</taxon>
        <taxon>Caesalpinioideae</taxon>
        <taxon>Cassia clade</taxon>
        <taxon>Senna</taxon>
    </lineage>
</organism>
<dbReference type="EMBL" id="JAAIUW010000009">
    <property type="protein sequence ID" value="KAF7814160.1"/>
    <property type="molecule type" value="Genomic_DNA"/>
</dbReference>
<gene>
    <name evidence="1" type="ORF">G2W53_028129</name>
</gene>
<accession>A0A834W8F4</accession>
<sequence>MGSGIVTRVSMGPTRKKNL</sequence>
<keyword evidence="2" id="KW-1185">Reference proteome</keyword>
<comment type="caution">
    <text evidence="1">The sequence shown here is derived from an EMBL/GenBank/DDBJ whole genome shotgun (WGS) entry which is preliminary data.</text>
</comment>
<proteinExistence type="predicted"/>
<evidence type="ECO:0000313" key="1">
    <source>
        <dbReference type="EMBL" id="KAF7814160.1"/>
    </source>
</evidence>
<dbReference type="AlphaFoldDB" id="A0A834W8F4"/>
<protein>
    <submittedName>
        <fullName evidence="1">Uncharacterized protein</fullName>
    </submittedName>
</protein>